<dbReference type="SUPFAM" id="SSF46785">
    <property type="entry name" value="Winged helix' DNA-binding domain"/>
    <property type="match status" value="1"/>
</dbReference>
<dbReference type="Gene3D" id="1.10.10.10">
    <property type="entry name" value="Winged helix-like DNA-binding domain superfamily/Winged helix DNA-binding domain"/>
    <property type="match status" value="1"/>
</dbReference>
<keyword evidence="4" id="KW-0804">Transcription</keyword>
<gene>
    <name evidence="6" type="ORF">CHH72_18180</name>
</gene>
<protein>
    <submittedName>
        <fullName evidence="6">LysR family transcriptional regulator</fullName>
    </submittedName>
</protein>
<evidence type="ECO:0000259" key="5">
    <source>
        <dbReference type="PROSITE" id="PS50931"/>
    </source>
</evidence>
<keyword evidence="3" id="KW-0238">DNA-binding</keyword>
<dbReference type="Pfam" id="PF00126">
    <property type="entry name" value="HTH_1"/>
    <property type="match status" value="1"/>
</dbReference>
<dbReference type="PANTHER" id="PTHR30126:SF64">
    <property type="entry name" value="HTH-TYPE TRANSCRIPTIONAL REGULATOR CITR"/>
    <property type="match status" value="1"/>
</dbReference>
<dbReference type="Proteomes" id="UP000216207">
    <property type="component" value="Unassembled WGS sequence"/>
</dbReference>
<dbReference type="RefSeq" id="WP_063609401.1">
    <property type="nucleotide sequence ID" value="NZ_CP154609.1"/>
</dbReference>
<sequence>MTNLEHYRIFYTTAKEQNFSKAASSLFITQPSVSHAIKQLETQLGVSLFVRHSKGVFLTTEGNVLYSYIKQAFAHIETGERHLQSLKALESGSITIASSDSICKHYLLPRVPSFLKRWPKLDIKFQHGSTPDIMKKLEQGRIDIGIVHLPINEKDVEITPFTSTTCLFCASPTYKTLHNGTHSLTELTRYPLVSFSAGSSTRSFLERLFQQQGQTFSPELEVGSIELLIECAKLGMGIGFVAKELIKKELEQGELVEIPVDIAIPTREIALITKKAAPLSIAARRFYSHLLAN</sequence>
<evidence type="ECO:0000256" key="1">
    <source>
        <dbReference type="ARBA" id="ARBA00009437"/>
    </source>
</evidence>
<dbReference type="PANTHER" id="PTHR30126">
    <property type="entry name" value="HTH-TYPE TRANSCRIPTIONAL REGULATOR"/>
    <property type="match status" value="1"/>
</dbReference>
<proteinExistence type="inferred from homology"/>
<dbReference type="FunFam" id="1.10.10.10:FF:000001">
    <property type="entry name" value="LysR family transcriptional regulator"/>
    <property type="match status" value="1"/>
</dbReference>
<dbReference type="Gene3D" id="3.40.190.290">
    <property type="match status" value="1"/>
</dbReference>
<dbReference type="PROSITE" id="PS50931">
    <property type="entry name" value="HTH_LYSR"/>
    <property type="match status" value="1"/>
</dbReference>
<dbReference type="InterPro" id="IPR000847">
    <property type="entry name" value="LysR_HTH_N"/>
</dbReference>
<evidence type="ECO:0000313" key="7">
    <source>
        <dbReference type="Proteomes" id="UP000216207"/>
    </source>
</evidence>
<evidence type="ECO:0000256" key="3">
    <source>
        <dbReference type="ARBA" id="ARBA00023125"/>
    </source>
</evidence>
<dbReference type="AlphaFoldDB" id="A0A268NV46"/>
<dbReference type="PRINTS" id="PR00039">
    <property type="entry name" value="HTHLYSR"/>
</dbReference>
<organism evidence="6 7">
    <name type="scientific">Shouchella clausii</name>
    <name type="common">Alkalihalobacillus clausii</name>
    <dbReference type="NCBI Taxonomy" id="79880"/>
    <lineage>
        <taxon>Bacteria</taxon>
        <taxon>Bacillati</taxon>
        <taxon>Bacillota</taxon>
        <taxon>Bacilli</taxon>
        <taxon>Bacillales</taxon>
        <taxon>Bacillaceae</taxon>
        <taxon>Shouchella</taxon>
    </lineage>
</organism>
<dbReference type="InterPro" id="IPR005119">
    <property type="entry name" value="LysR_subst-bd"/>
</dbReference>
<comment type="similarity">
    <text evidence="1">Belongs to the LysR transcriptional regulatory family.</text>
</comment>
<dbReference type="InterPro" id="IPR036390">
    <property type="entry name" value="WH_DNA-bd_sf"/>
</dbReference>
<dbReference type="EMBL" id="NPCC01000034">
    <property type="protein sequence ID" value="PAE87387.1"/>
    <property type="molecule type" value="Genomic_DNA"/>
</dbReference>
<name>A0A268NV46_SHOCL</name>
<comment type="caution">
    <text evidence="6">The sequence shown here is derived from an EMBL/GenBank/DDBJ whole genome shotgun (WGS) entry which is preliminary data.</text>
</comment>
<keyword evidence="2" id="KW-0805">Transcription regulation</keyword>
<dbReference type="CDD" id="cd05466">
    <property type="entry name" value="PBP2_LTTR_substrate"/>
    <property type="match status" value="1"/>
</dbReference>
<dbReference type="GO" id="GO:0000976">
    <property type="term" value="F:transcription cis-regulatory region binding"/>
    <property type="evidence" value="ECO:0007669"/>
    <property type="project" value="TreeGrafter"/>
</dbReference>
<dbReference type="Pfam" id="PF03466">
    <property type="entry name" value="LysR_substrate"/>
    <property type="match status" value="1"/>
</dbReference>
<dbReference type="InterPro" id="IPR036388">
    <property type="entry name" value="WH-like_DNA-bd_sf"/>
</dbReference>
<dbReference type="GO" id="GO:0003700">
    <property type="term" value="F:DNA-binding transcription factor activity"/>
    <property type="evidence" value="ECO:0007669"/>
    <property type="project" value="InterPro"/>
</dbReference>
<evidence type="ECO:0000256" key="4">
    <source>
        <dbReference type="ARBA" id="ARBA00023163"/>
    </source>
</evidence>
<accession>A0A268NV46</accession>
<dbReference type="SUPFAM" id="SSF53850">
    <property type="entry name" value="Periplasmic binding protein-like II"/>
    <property type="match status" value="1"/>
</dbReference>
<feature type="domain" description="HTH lysR-type" evidence="5">
    <location>
        <begin position="1"/>
        <end position="59"/>
    </location>
</feature>
<reference evidence="6 7" key="1">
    <citation type="submission" date="2017-07" db="EMBL/GenBank/DDBJ databases">
        <title>Isolation and whole genome analysis of endospore-forming bacteria from heroin.</title>
        <authorList>
            <person name="Kalinowski J."/>
            <person name="Ahrens B."/>
            <person name="Al-Dilaimi A."/>
            <person name="Winkler A."/>
            <person name="Wibberg D."/>
            <person name="Schleenbecker U."/>
            <person name="Ruckert C."/>
            <person name="Wolfel R."/>
            <person name="Grass G."/>
        </authorList>
    </citation>
    <scope>NUCLEOTIDE SEQUENCE [LARGE SCALE GENOMIC DNA]</scope>
    <source>
        <strain evidence="6 7">7539</strain>
    </source>
</reference>
<evidence type="ECO:0000313" key="6">
    <source>
        <dbReference type="EMBL" id="PAE87387.1"/>
    </source>
</evidence>
<evidence type="ECO:0000256" key="2">
    <source>
        <dbReference type="ARBA" id="ARBA00023015"/>
    </source>
</evidence>